<evidence type="ECO:0000256" key="1">
    <source>
        <dbReference type="SAM" id="SignalP"/>
    </source>
</evidence>
<proteinExistence type="predicted"/>
<dbReference type="AlphaFoldDB" id="A0A5C3LR16"/>
<reference evidence="2 3" key="1">
    <citation type="journal article" date="2019" name="Nat. Ecol. Evol.">
        <title>Megaphylogeny resolves global patterns of mushroom evolution.</title>
        <authorList>
            <person name="Varga T."/>
            <person name="Krizsan K."/>
            <person name="Foldi C."/>
            <person name="Dima B."/>
            <person name="Sanchez-Garcia M."/>
            <person name="Sanchez-Ramirez S."/>
            <person name="Szollosi G.J."/>
            <person name="Szarkandi J.G."/>
            <person name="Papp V."/>
            <person name="Albert L."/>
            <person name="Andreopoulos W."/>
            <person name="Angelini C."/>
            <person name="Antonin V."/>
            <person name="Barry K.W."/>
            <person name="Bougher N.L."/>
            <person name="Buchanan P."/>
            <person name="Buyck B."/>
            <person name="Bense V."/>
            <person name="Catcheside P."/>
            <person name="Chovatia M."/>
            <person name="Cooper J."/>
            <person name="Damon W."/>
            <person name="Desjardin D."/>
            <person name="Finy P."/>
            <person name="Geml J."/>
            <person name="Haridas S."/>
            <person name="Hughes K."/>
            <person name="Justo A."/>
            <person name="Karasinski D."/>
            <person name="Kautmanova I."/>
            <person name="Kiss B."/>
            <person name="Kocsube S."/>
            <person name="Kotiranta H."/>
            <person name="LaButti K.M."/>
            <person name="Lechner B.E."/>
            <person name="Liimatainen K."/>
            <person name="Lipzen A."/>
            <person name="Lukacs Z."/>
            <person name="Mihaltcheva S."/>
            <person name="Morgado L.N."/>
            <person name="Niskanen T."/>
            <person name="Noordeloos M.E."/>
            <person name="Ohm R.A."/>
            <person name="Ortiz-Santana B."/>
            <person name="Ovrebo C."/>
            <person name="Racz N."/>
            <person name="Riley R."/>
            <person name="Savchenko A."/>
            <person name="Shiryaev A."/>
            <person name="Soop K."/>
            <person name="Spirin V."/>
            <person name="Szebenyi C."/>
            <person name="Tomsovsky M."/>
            <person name="Tulloss R.E."/>
            <person name="Uehling J."/>
            <person name="Grigoriev I.V."/>
            <person name="Vagvolgyi C."/>
            <person name="Papp T."/>
            <person name="Martin F.M."/>
            <person name="Miettinen O."/>
            <person name="Hibbett D.S."/>
            <person name="Nagy L.G."/>
        </authorList>
    </citation>
    <scope>NUCLEOTIDE SEQUENCE [LARGE SCALE GENOMIC DNA]</scope>
    <source>
        <strain evidence="2 3">CBS 166.37</strain>
    </source>
</reference>
<feature type="chain" id="PRO_5022928649" evidence="1">
    <location>
        <begin position="20"/>
        <end position="123"/>
    </location>
</feature>
<accession>A0A5C3LR16</accession>
<dbReference type="EMBL" id="ML213622">
    <property type="protein sequence ID" value="TFK35310.1"/>
    <property type="molecule type" value="Genomic_DNA"/>
</dbReference>
<dbReference type="Proteomes" id="UP000308652">
    <property type="component" value="Unassembled WGS sequence"/>
</dbReference>
<protein>
    <submittedName>
        <fullName evidence="2">Uncharacterized protein</fullName>
    </submittedName>
</protein>
<keyword evidence="3" id="KW-1185">Reference proteome</keyword>
<sequence>MLSDKFALGALSLFVVASAAPAALESKSAPTVTVCIDSINPPNGCVTIPFSSDSCITFTGGLSAWNKQVSNAQIPEGFICTFFETTNCVENGDAGQVSLPPGTQDFFTAGFNDQASSFLCSAL</sequence>
<evidence type="ECO:0000313" key="3">
    <source>
        <dbReference type="Proteomes" id="UP000308652"/>
    </source>
</evidence>
<evidence type="ECO:0000313" key="2">
    <source>
        <dbReference type="EMBL" id="TFK35310.1"/>
    </source>
</evidence>
<gene>
    <name evidence="2" type="ORF">BDQ12DRAFT_726061</name>
</gene>
<name>A0A5C3LR16_9AGAR</name>
<feature type="signal peptide" evidence="1">
    <location>
        <begin position="1"/>
        <end position="19"/>
    </location>
</feature>
<organism evidence="2 3">
    <name type="scientific">Crucibulum laeve</name>
    <dbReference type="NCBI Taxonomy" id="68775"/>
    <lineage>
        <taxon>Eukaryota</taxon>
        <taxon>Fungi</taxon>
        <taxon>Dikarya</taxon>
        <taxon>Basidiomycota</taxon>
        <taxon>Agaricomycotina</taxon>
        <taxon>Agaricomycetes</taxon>
        <taxon>Agaricomycetidae</taxon>
        <taxon>Agaricales</taxon>
        <taxon>Agaricineae</taxon>
        <taxon>Nidulariaceae</taxon>
        <taxon>Crucibulum</taxon>
    </lineage>
</organism>
<keyword evidence="1" id="KW-0732">Signal</keyword>
<dbReference type="OrthoDB" id="2884912at2759"/>